<dbReference type="RefSeq" id="WP_213654919.1">
    <property type="nucleotide sequence ID" value="NZ_BOSL01000006.1"/>
</dbReference>
<dbReference type="Proteomes" id="UP000679992">
    <property type="component" value="Unassembled WGS sequence"/>
</dbReference>
<dbReference type="InterPro" id="IPR025640">
    <property type="entry name" value="GYF_2"/>
</dbReference>
<proteinExistence type="predicted"/>
<feature type="transmembrane region" description="Helical" evidence="1">
    <location>
        <begin position="161"/>
        <end position="179"/>
    </location>
</feature>
<reference evidence="3 4" key="1">
    <citation type="submission" date="2021-03" db="EMBL/GenBank/DDBJ databases">
        <title>Antimicrobial resistance genes in bacteria isolated from Japanese honey, and their potential for conferring macrolide and lincosamide resistance in the American foulbrood pathogen Paenibacillus larvae.</title>
        <authorList>
            <person name="Okamoto M."/>
            <person name="Kumagai M."/>
            <person name="Kanamori H."/>
            <person name="Takamatsu D."/>
        </authorList>
    </citation>
    <scope>NUCLEOTIDE SEQUENCE [LARGE SCALE GENOMIC DNA]</scope>
    <source>
        <strain evidence="3 4">J42TS3</strain>
    </source>
</reference>
<evidence type="ECO:0000313" key="3">
    <source>
        <dbReference type="EMBL" id="GIP53331.1"/>
    </source>
</evidence>
<comment type="caution">
    <text evidence="3">The sequence shown here is derived from an EMBL/GenBank/DDBJ whole genome shotgun (WGS) entry which is preliminary data.</text>
</comment>
<accession>A0ABQ4MBG0</accession>
<evidence type="ECO:0000256" key="1">
    <source>
        <dbReference type="SAM" id="Phobius"/>
    </source>
</evidence>
<gene>
    <name evidence="3" type="ORF">J42TS3_23660</name>
</gene>
<evidence type="ECO:0000259" key="2">
    <source>
        <dbReference type="Pfam" id="PF14237"/>
    </source>
</evidence>
<feature type="domain" description="GYF" evidence="2">
    <location>
        <begin position="66"/>
        <end position="111"/>
    </location>
</feature>
<dbReference type="EMBL" id="BOSL01000006">
    <property type="protein sequence ID" value="GIP53331.1"/>
    <property type="molecule type" value="Genomic_DNA"/>
</dbReference>
<feature type="transmembrane region" description="Helical" evidence="1">
    <location>
        <begin position="191"/>
        <end position="209"/>
    </location>
</feature>
<keyword evidence="4" id="KW-1185">Reference proteome</keyword>
<dbReference type="Pfam" id="PF14237">
    <property type="entry name" value="GYF_2"/>
    <property type="match status" value="1"/>
</dbReference>
<keyword evidence="1" id="KW-1133">Transmembrane helix</keyword>
<feature type="transmembrane region" description="Helical" evidence="1">
    <location>
        <begin position="133"/>
        <end position="155"/>
    </location>
</feature>
<feature type="transmembrane region" description="Helical" evidence="1">
    <location>
        <begin position="215"/>
        <end position="241"/>
    </location>
</feature>
<name>A0ABQ4MBG0_9BACL</name>
<organism evidence="3 4">
    <name type="scientific">Paenibacillus vini</name>
    <dbReference type="NCBI Taxonomy" id="1476024"/>
    <lineage>
        <taxon>Bacteria</taxon>
        <taxon>Bacillati</taxon>
        <taxon>Bacillota</taxon>
        <taxon>Bacilli</taxon>
        <taxon>Bacillales</taxon>
        <taxon>Paenibacillaceae</taxon>
        <taxon>Paenibacillus</taxon>
    </lineage>
</organism>
<keyword evidence="1" id="KW-0812">Transmembrane</keyword>
<evidence type="ECO:0000313" key="4">
    <source>
        <dbReference type="Proteomes" id="UP000679992"/>
    </source>
</evidence>
<keyword evidence="1" id="KW-0472">Membrane</keyword>
<protein>
    <recommendedName>
        <fullName evidence="2">GYF domain-containing protein</fullName>
    </recommendedName>
</protein>
<sequence length="341" mass="38791">MFCSRCGEEQKKQKNSVCPNCGNNVFTPYKLKGLNWKKPKESDRKFEDITFYPNIKVNPEHEAEKWFYVFNGERYGPVSRLELLHLYNAERVFLSTKVWKSGMSDWADIGQTDLIDRSIVPPPLKGEDINNTLVWIMAFTPILGTLLEFILSGAIGVASGSLWFITPILNAILGVIDQIKLKRAGHNTKEMLLWALFIIPVYLFRRAHILKQKSAYAIVWCITFAILIFAPTLISGIIGIADPSAVDMVKEGTMNSYPDKTISQMVDNYFLNPKWKAIVADDNNTYVNVIGEITYLGDDTKVLIQYKLINDSSFEFYALEFNGVPQDMTTYIALMNSMYAE</sequence>